<dbReference type="InterPro" id="IPR001789">
    <property type="entry name" value="Sig_transdc_resp-reg_receiver"/>
</dbReference>
<evidence type="ECO:0000256" key="1">
    <source>
        <dbReference type="ARBA" id="ARBA00022553"/>
    </source>
</evidence>
<dbReference type="GO" id="GO:0000160">
    <property type="term" value="P:phosphorelay signal transduction system"/>
    <property type="evidence" value="ECO:0007669"/>
    <property type="project" value="InterPro"/>
</dbReference>
<sequence length="167" mass="18804">MQEDMQKIINQKPLIMVVDDNKDHAKLFGYFLKKSGFESVEVIKSQGCLKKMTELYEAGKKIDCLVVDIAMPIINGFQLTKLVKKTPLFGDVPIILVTAADSGMFSKEIDESEADLFLQKPIDKDVFIAEVKAMIQLTRYRAVCNLLQADHVEPTELLEQIRAVING</sequence>
<reference evidence="5" key="1">
    <citation type="submission" date="2017-09" db="EMBL/GenBank/DDBJ databases">
        <title>Depth-based differentiation of microbial function through sediment-hosted aquifers and enrichment of novel symbionts in the deep terrestrial subsurface.</title>
        <authorList>
            <person name="Probst A.J."/>
            <person name="Ladd B."/>
            <person name="Jarett J.K."/>
            <person name="Geller-Mcgrath D.E."/>
            <person name="Sieber C.M.K."/>
            <person name="Emerson J.B."/>
            <person name="Anantharaman K."/>
            <person name="Thomas B.C."/>
            <person name="Malmstrom R."/>
            <person name="Stieglmeier M."/>
            <person name="Klingl A."/>
            <person name="Woyke T."/>
            <person name="Ryan C.M."/>
            <person name="Banfield J.F."/>
        </authorList>
    </citation>
    <scope>NUCLEOTIDE SEQUENCE [LARGE SCALE GENOMIC DNA]</scope>
</reference>
<dbReference type="Gene3D" id="3.40.50.2300">
    <property type="match status" value="1"/>
</dbReference>
<feature type="modified residue" description="4-aspartylphosphate" evidence="2">
    <location>
        <position position="68"/>
    </location>
</feature>
<name>A0A2M6WTZ9_9BACT</name>
<evidence type="ECO:0000313" key="4">
    <source>
        <dbReference type="EMBL" id="PIT96275.1"/>
    </source>
</evidence>
<dbReference type="Pfam" id="PF00072">
    <property type="entry name" value="Response_reg"/>
    <property type="match status" value="1"/>
</dbReference>
<dbReference type="InterPro" id="IPR050595">
    <property type="entry name" value="Bact_response_regulator"/>
</dbReference>
<dbReference type="SMART" id="SM00448">
    <property type="entry name" value="REC"/>
    <property type="match status" value="1"/>
</dbReference>
<evidence type="ECO:0000259" key="3">
    <source>
        <dbReference type="PROSITE" id="PS50110"/>
    </source>
</evidence>
<dbReference type="PROSITE" id="PS50110">
    <property type="entry name" value="RESPONSE_REGULATORY"/>
    <property type="match status" value="1"/>
</dbReference>
<dbReference type="PANTHER" id="PTHR44591:SF3">
    <property type="entry name" value="RESPONSE REGULATORY DOMAIN-CONTAINING PROTEIN"/>
    <property type="match status" value="1"/>
</dbReference>
<protein>
    <recommendedName>
        <fullName evidence="3">Response regulatory domain-containing protein</fullName>
    </recommendedName>
</protein>
<gene>
    <name evidence="4" type="ORF">COT94_01120</name>
</gene>
<evidence type="ECO:0000256" key="2">
    <source>
        <dbReference type="PROSITE-ProRule" id="PRU00169"/>
    </source>
</evidence>
<dbReference type="InterPro" id="IPR011006">
    <property type="entry name" value="CheY-like_superfamily"/>
</dbReference>
<dbReference type="Proteomes" id="UP000228533">
    <property type="component" value="Unassembled WGS sequence"/>
</dbReference>
<keyword evidence="1 2" id="KW-0597">Phosphoprotein</keyword>
<proteinExistence type="predicted"/>
<dbReference type="EMBL" id="PFAM01000008">
    <property type="protein sequence ID" value="PIT96275.1"/>
    <property type="molecule type" value="Genomic_DNA"/>
</dbReference>
<accession>A0A2M6WTZ9</accession>
<dbReference type="PANTHER" id="PTHR44591">
    <property type="entry name" value="STRESS RESPONSE REGULATOR PROTEIN 1"/>
    <property type="match status" value="1"/>
</dbReference>
<dbReference type="SUPFAM" id="SSF52172">
    <property type="entry name" value="CheY-like"/>
    <property type="match status" value="1"/>
</dbReference>
<dbReference type="AlphaFoldDB" id="A0A2M6WTZ9"/>
<evidence type="ECO:0000313" key="5">
    <source>
        <dbReference type="Proteomes" id="UP000228533"/>
    </source>
</evidence>
<feature type="domain" description="Response regulatory" evidence="3">
    <location>
        <begin position="14"/>
        <end position="135"/>
    </location>
</feature>
<comment type="caution">
    <text evidence="4">The sequence shown here is derived from an EMBL/GenBank/DDBJ whole genome shotgun (WGS) entry which is preliminary data.</text>
</comment>
<organism evidence="4 5">
    <name type="scientific">Candidatus Falkowbacteria bacterium CG10_big_fil_rev_8_21_14_0_10_37_14</name>
    <dbReference type="NCBI Taxonomy" id="1974561"/>
    <lineage>
        <taxon>Bacteria</taxon>
        <taxon>Candidatus Falkowiibacteriota</taxon>
    </lineage>
</organism>